<keyword evidence="3" id="KW-0378">Hydrolase</keyword>
<dbReference type="Pfam" id="PF02517">
    <property type="entry name" value="Rce1-like"/>
    <property type="match status" value="1"/>
</dbReference>
<feature type="domain" description="CAAX prenyl protease 2/Lysostaphin resistance protein A-like" evidence="2">
    <location>
        <begin position="134"/>
        <end position="245"/>
    </location>
</feature>
<dbReference type="GO" id="GO:0008237">
    <property type="term" value="F:metallopeptidase activity"/>
    <property type="evidence" value="ECO:0007669"/>
    <property type="project" value="UniProtKB-KW"/>
</dbReference>
<feature type="transmembrane region" description="Helical" evidence="1">
    <location>
        <begin position="46"/>
        <end position="73"/>
    </location>
</feature>
<evidence type="ECO:0000313" key="3">
    <source>
        <dbReference type="EMBL" id="RUO29695.1"/>
    </source>
</evidence>
<feature type="transmembrane region" description="Helical" evidence="1">
    <location>
        <begin position="210"/>
        <end position="230"/>
    </location>
</feature>
<proteinExistence type="predicted"/>
<organism evidence="3 4">
    <name type="scientific">Aliidiomarina soli</name>
    <dbReference type="NCBI Taxonomy" id="1928574"/>
    <lineage>
        <taxon>Bacteria</taxon>
        <taxon>Pseudomonadati</taxon>
        <taxon>Pseudomonadota</taxon>
        <taxon>Gammaproteobacteria</taxon>
        <taxon>Alteromonadales</taxon>
        <taxon>Idiomarinaceae</taxon>
        <taxon>Aliidiomarina</taxon>
    </lineage>
</organism>
<sequence length="256" mass="27217">MTTTHSVNTPRLRLGLYMWIAGMLGVAVLLAEVVPQLLADGPISAPLWLVLTASIAQSALLLALAVWVGVVLAPKVGLQATVFEAAVTTRSIKSALRPLLLPGLVGGMLGGVGLFAIGSYFSPAALAEVEQQFSPSILARVLYGGITEELLLRWGLLTALVWLAWRFLQHRSGSPRPIYTWFAIVVSALIFGAGHLPAAATLVGELTTDVVVFIVTANTVFGVLFGYLYWRYGLEAAIIAHASAHLVNYFLGLAIA</sequence>
<gene>
    <name evidence="3" type="ORF">CWE14_13930</name>
</gene>
<dbReference type="Proteomes" id="UP000287823">
    <property type="component" value="Unassembled WGS sequence"/>
</dbReference>
<dbReference type="InterPro" id="IPR003675">
    <property type="entry name" value="Rce1/LyrA-like_dom"/>
</dbReference>
<keyword evidence="1" id="KW-0472">Membrane</keyword>
<name>A0A432WCF8_9GAMM</name>
<dbReference type="GO" id="GO:0080120">
    <property type="term" value="P:CAAX-box protein maturation"/>
    <property type="evidence" value="ECO:0007669"/>
    <property type="project" value="UniProtKB-ARBA"/>
</dbReference>
<comment type="caution">
    <text evidence="3">The sequence shown here is derived from an EMBL/GenBank/DDBJ whole genome shotgun (WGS) entry which is preliminary data.</text>
</comment>
<accession>A0A432WCF8</accession>
<evidence type="ECO:0000313" key="4">
    <source>
        <dbReference type="Proteomes" id="UP000287823"/>
    </source>
</evidence>
<dbReference type="EMBL" id="PIPO01000007">
    <property type="protein sequence ID" value="RUO29695.1"/>
    <property type="molecule type" value="Genomic_DNA"/>
</dbReference>
<keyword evidence="3" id="KW-0482">Metalloprotease</keyword>
<feature type="transmembrane region" description="Helical" evidence="1">
    <location>
        <begin position="141"/>
        <end position="165"/>
    </location>
</feature>
<feature type="transmembrane region" description="Helical" evidence="1">
    <location>
        <begin position="177"/>
        <end position="198"/>
    </location>
</feature>
<keyword evidence="1" id="KW-0812">Transmembrane</keyword>
<feature type="transmembrane region" description="Helical" evidence="1">
    <location>
        <begin position="12"/>
        <end position="34"/>
    </location>
</feature>
<keyword evidence="1" id="KW-1133">Transmembrane helix</keyword>
<protein>
    <submittedName>
        <fullName evidence="3">CPBP family intramembrane metalloprotease</fullName>
    </submittedName>
</protein>
<keyword evidence="3" id="KW-0645">Protease</keyword>
<evidence type="ECO:0000259" key="2">
    <source>
        <dbReference type="Pfam" id="PF02517"/>
    </source>
</evidence>
<evidence type="ECO:0000256" key="1">
    <source>
        <dbReference type="SAM" id="Phobius"/>
    </source>
</evidence>
<reference evidence="3 4" key="1">
    <citation type="journal article" date="2011" name="Front. Microbiol.">
        <title>Genomic signatures of strain selection and enhancement in Bacillus atrophaeus var. globigii, a historical biowarfare simulant.</title>
        <authorList>
            <person name="Gibbons H.S."/>
            <person name="Broomall S.M."/>
            <person name="McNew L.A."/>
            <person name="Daligault H."/>
            <person name="Chapman C."/>
            <person name="Bruce D."/>
            <person name="Karavis M."/>
            <person name="Krepps M."/>
            <person name="McGregor P.A."/>
            <person name="Hong C."/>
            <person name="Park K.H."/>
            <person name="Akmal A."/>
            <person name="Feldman A."/>
            <person name="Lin J.S."/>
            <person name="Chang W.E."/>
            <person name="Higgs B.W."/>
            <person name="Demirev P."/>
            <person name="Lindquist J."/>
            <person name="Liem A."/>
            <person name="Fochler E."/>
            <person name="Read T.D."/>
            <person name="Tapia R."/>
            <person name="Johnson S."/>
            <person name="Bishop-Lilly K.A."/>
            <person name="Detter C."/>
            <person name="Han C."/>
            <person name="Sozhamannan S."/>
            <person name="Rosenzweig C.N."/>
            <person name="Skowronski E.W."/>
        </authorList>
    </citation>
    <scope>NUCLEOTIDE SEQUENCE [LARGE SCALE GENOMIC DNA]</scope>
    <source>
        <strain evidence="3 4">Y4G10-17</strain>
    </source>
</reference>
<dbReference type="GO" id="GO:0006508">
    <property type="term" value="P:proteolysis"/>
    <property type="evidence" value="ECO:0007669"/>
    <property type="project" value="UniProtKB-KW"/>
</dbReference>
<keyword evidence="4" id="KW-1185">Reference proteome</keyword>
<dbReference type="AlphaFoldDB" id="A0A432WCF8"/>
<feature type="transmembrane region" description="Helical" evidence="1">
    <location>
        <begin position="99"/>
        <end position="121"/>
    </location>
</feature>
<dbReference type="GO" id="GO:0004175">
    <property type="term" value="F:endopeptidase activity"/>
    <property type="evidence" value="ECO:0007669"/>
    <property type="project" value="UniProtKB-ARBA"/>
</dbReference>